<evidence type="ECO:0000256" key="8">
    <source>
        <dbReference type="PROSITE-ProRule" id="PRU00042"/>
    </source>
</evidence>
<feature type="domain" description="C2H2-type" evidence="10">
    <location>
        <begin position="262"/>
        <end position="290"/>
    </location>
</feature>
<evidence type="ECO:0000256" key="7">
    <source>
        <dbReference type="ARBA" id="ARBA00023242"/>
    </source>
</evidence>
<feature type="domain" description="C2H2-type" evidence="10">
    <location>
        <begin position="539"/>
        <end position="566"/>
    </location>
</feature>
<feature type="domain" description="C2H2-type" evidence="10">
    <location>
        <begin position="233"/>
        <end position="261"/>
    </location>
</feature>
<organism evidence="11 12">
    <name type="scientific">Macrosiphum euphorbiae</name>
    <name type="common">potato aphid</name>
    <dbReference type="NCBI Taxonomy" id="13131"/>
    <lineage>
        <taxon>Eukaryota</taxon>
        <taxon>Metazoa</taxon>
        <taxon>Ecdysozoa</taxon>
        <taxon>Arthropoda</taxon>
        <taxon>Hexapoda</taxon>
        <taxon>Insecta</taxon>
        <taxon>Pterygota</taxon>
        <taxon>Neoptera</taxon>
        <taxon>Paraneoptera</taxon>
        <taxon>Hemiptera</taxon>
        <taxon>Sternorrhyncha</taxon>
        <taxon>Aphidomorpha</taxon>
        <taxon>Aphidoidea</taxon>
        <taxon>Aphididae</taxon>
        <taxon>Macrosiphini</taxon>
        <taxon>Macrosiphum</taxon>
    </lineage>
</organism>
<evidence type="ECO:0000259" key="10">
    <source>
        <dbReference type="PROSITE" id="PS50157"/>
    </source>
</evidence>
<dbReference type="GO" id="GO:0008270">
    <property type="term" value="F:zinc ion binding"/>
    <property type="evidence" value="ECO:0007669"/>
    <property type="project" value="UniProtKB-KW"/>
</dbReference>
<dbReference type="InterPro" id="IPR050331">
    <property type="entry name" value="Zinc_finger"/>
</dbReference>
<proteinExistence type="predicted"/>
<protein>
    <recommendedName>
        <fullName evidence="10">C2H2-type domain-containing protein</fullName>
    </recommendedName>
</protein>
<evidence type="ECO:0000256" key="6">
    <source>
        <dbReference type="ARBA" id="ARBA00023125"/>
    </source>
</evidence>
<dbReference type="FunFam" id="3.30.160.60:FF:000110">
    <property type="entry name" value="Zinc finger protein-like"/>
    <property type="match status" value="1"/>
</dbReference>
<feature type="domain" description="C2H2-type" evidence="10">
    <location>
        <begin position="511"/>
        <end position="538"/>
    </location>
</feature>
<evidence type="ECO:0000256" key="3">
    <source>
        <dbReference type="ARBA" id="ARBA00022737"/>
    </source>
</evidence>
<evidence type="ECO:0000313" key="11">
    <source>
        <dbReference type="EMBL" id="CAI6346614.1"/>
    </source>
</evidence>
<keyword evidence="3" id="KW-0677">Repeat</keyword>
<dbReference type="GO" id="GO:0040029">
    <property type="term" value="P:epigenetic regulation of gene expression"/>
    <property type="evidence" value="ECO:0007669"/>
    <property type="project" value="UniProtKB-ARBA"/>
</dbReference>
<dbReference type="SMART" id="SM00355">
    <property type="entry name" value="ZnF_C2H2"/>
    <property type="match status" value="9"/>
</dbReference>
<dbReference type="GO" id="GO:0003682">
    <property type="term" value="F:chromatin binding"/>
    <property type="evidence" value="ECO:0007669"/>
    <property type="project" value="UniProtKB-ARBA"/>
</dbReference>
<keyword evidence="2" id="KW-0479">Metal-binding</keyword>
<keyword evidence="7" id="KW-0539">Nucleus</keyword>
<dbReference type="Proteomes" id="UP001160148">
    <property type="component" value="Unassembled WGS sequence"/>
</dbReference>
<comment type="caution">
    <text evidence="11">The sequence shown here is derived from an EMBL/GenBank/DDBJ whole genome shotgun (WGS) entry which is preliminary data.</text>
</comment>
<accession>A0AAV0VQX8</accession>
<feature type="domain" description="C2H2-type" evidence="10">
    <location>
        <begin position="483"/>
        <end position="510"/>
    </location>
</feature>
<keyword evidence="6" id="KW-0238">DNA-binding</keyword>
<dbReference type="InterPro" id="IPR036236">
    <property type="entry name" value="Znf_C2H2_sf"/>
</dbReference>
<keyword evidence="5" id="KW-0862">Zinc</keyword>
<dbReference type="PROSITE" id="PS00028">
    <property type="entry name" value="ZINC_FINGER_C2H2_1"/>
    <property type="match status" value="9"/>
</dbReference>
<feature type="domain" description="C2H2-type" evidence="10">
    <location>
        <begin position="427"/>
        <end position="454"/>
    </location>
</feature>
<dbReference type="FunFam" id="3.30.160.60:FF:002343">
    <property type="entry name" value="Zinc finger protein 33A"/>
    <property type="match status" value="1"/>
</dbReference>
<feature type="region of interest" description="Disordered" evidence="9">
    <location>
        <begin position="390"/>
        <end position="419"/>
    </location>
</feature>
<name>A0AAV0VQX8_9HEMI</name>
<dbReference type="GO" id="GO:0005634">
    <property type="term" value="C:nucleus"/>
    <property type="evidence" value="ECO:0007669"/>
    <property type="project" value="UniProtKB-SubCell"/>
</dbReference>
<dbReference type="PANTHER" id="PTHR16515">
    <property type="entry name" value="PR DOMAIN ZINC FINGER PROTEIN"/>
    <property type="match status" value="1"/>
</dbReference>
<evidence type="ECO:0000256" key="5">
    <source>
        <dbReference type="ARBA" id="ARBA00022833"/>
    </source>
</evidence>
<dbReference type="GO" id="GO:0003677">
    <property type="term" value="F:DNA binding"/>
    <property type="evidence" value="ECO:0007669"/>
    <property type="project" value="UniProtKB-KW"/>
</dbReference>
<comment type="subcellular location">
    <subcellularLocation>
        <location evidence="1">Nucleus</location>
    </subcellularLocation>
</comment>
<keyword evidence="4 8" id="KW-0863">Zinc-finger</keyword>
<dbReference type="PROSITE" id="PS50157">
    <property type="entry name" value="ZINC_FINGER_C2H2_2"/>
    <property type="match status" value="8"/>
</dbReference>
<dbReference type="Pfam" id="PF00096">
    <property type="entry name" value="zf-C2H2"/>
    <property type="match status" value="6"/>
</dbReference>
<evidence type="ECO:0000256" key="2">
    <source>
        <dbReference type="ARBA" id="ARBA00022723"/>
    </source>
</evidence>
<dbReference type="InterPro" id="IPR013087">
    <property type="entry name" value="Znf_C2H2_type"/>
</dbReference>
<dbReference type="GO" id="GO:0006355">
    <property type="term" value="P:regulation of DNA-templated transcription"/>
    <property type="evidence" value="ECO:0007669"/>
    <property type="project" value="UniProtKB-ARBA"/>
</dbReference>
<dbReference type="AlphaFoldDB" id="A0AAV0VQX8"/>
<feature type="domain" description="C2H2-type" evidence="10">
    <location>
        <begin position="567"/>
        <end position="594"/>
    </location>
</feature>
<sequence length="752" mass="84961">MSSALEEREEQSLKCFICNIKVTTRSSYDIYCTFMPQRDLLLIDVMSKILKKVLNPSLMRSSVLCRRCFTLFDELDQISTRFKKLQTDIIKRYTSTCVEYKDATDFNVVDSMVQTKIVELSQSELKNDDTSFNDDDDENSEKSSVALNEIVENIINSIQADETMDNDDNSKDCTSDTAEDKILLDKNDTGHMDTVDIKHIVDIKPTVDIKPPAELISETKSKKQSVASVGINYKCENCDVSFERAFDLKNHFNMVHQSPKLFFCSSCDISYSTKQALNNHLSKEHTTLDKESINDQVDLISPTIKTENETSQCADTGSIIDTEANTDYLNQSPQGVIIDVKPDFSIDNSMYLEEIVQEEIGDDDFEWKEDQQINYIEENIIEDNLSAVDEARAPSSGSEKSDNKLKKGRNKRGGSRSGERACLPAIHSCVLCDKKWRTVTELKSHIQSHSGLRPYVCEICGQAYKMKKALDVHIGMHNGIHPFTCEYCNKSFTQKVGLQKHIPIHTGYTRFQCDLCGKRFIHQKSFHIHTMTHTGEKHVKCSECGLAVLSQSHLKRHLRVHTGERPYACPICGKRFAEKYNMNAHVHIHNNNGGIGPKRNRNHVCPLCGMSYDRKHKLEYHLSSAHNKIDNKPFLDIELVQVQRPKIEYFQENSEGNQIITVDKNDIDHNSGTAMITVSGVKVPISLDGAPLMVATMPPPDHPISLVTHNIPAAGSLLTYRPSNTNNNNDQQLADSSQNSYMSQNPVTIELS</sequence>
<feature type="region of interest" description="Disordered" evidence="9">
    <location>
        <begin position="723"/>
        <end position="752"/>
    </location>
</feature>
<feature type="domain" description="C2H2-type" evidence="10">
    <location>
        <begin position="455"/>
        <end position="482"/>
    </location>
</feature>
<evidence type="ECO:0000256" key="4">
    <source>
        <dbReference type="ARBA" id="ARBA00022771"/>
    </source>
</evidence>
<dbReference type="Gene3D" id="3.30.160.60">
    <property type="entry name" value="Classic Zinc Finger"/>
    <property type="match status" value="6"/>
</dbReference>
<evidence type="ECO:0000313" key="12">
    <source>
        <dbReference type="Proteomes" id="UP001160148"/>
    </source>
</evidence>
<keyword evidence="12" id="KW-1185">Reference proteome</keyword>
<gene>
    <name evidence="11" type="ORF">MEUPH1_LOCUS3506</name>
</gene>
<dbReference type="EMBL" id="CARXXK010000001">
    <property type="protein sequence ID" value="CAI6346614.1"/>
    <property type="molecule type" value="Genomic_DNA"/>
</dbReference>
<dbReference type="PANTHER" id="PTHR16515:SF49">
    <property type="entry name" value="GASTRULA ZINC FINGER PROTEIN XLCGF49.1-LIKE-RELATED"/>
    <property type="match status" value="1"/>
</dbReference>
<evidence type="ECO:0000256" key="1">
    <source>
        <dbReference type="ARBA" id="ARBA00004123"/>
    </source>
</evidence>
<dbReference type="SUPFAM" id="SSF57667">
    <property type="entry name" value="beta-beta-alpha zinc fingers"/>
    <property type="match status" value="5"/>
</dbReference>
<reference evidence="11 12" key="1">
    <citation type="submission" date="2023-01" db="EMBL/GenBank/DDBJ databases">
        <authorList>
            <person name="Whitehead M."/>
        </authorList>
    </citation>
    <scope>NUCLEOTIDE SEQUENCE [LARGE SCALE GENOMIC DNA]</scope>
</reference>
<dbReference type="GO" id="GO:0000785">
    <property type="term" value="C:chromatin"/>
    <property type="evidence" value="ECO:0007669"/>
    <property type="project" value="UniProtKB-ARBA"/>
</dbReference>
<dbReference type="FunFam" id="3.30.160.60:FF:000690">
    <property type="entry name" value="Zinc finger protein 354C"/>
    <property type="match status" value="1"/>
</dbReference>
<evidence type="ECO:0000256" key="9">
    <source>
        <dbReference type="SAM" id="MobiDB-lite"/>
    </source>
</evidence>